<accession>A0A917Y276</accession>
<evidence type="ECO:0000313" key="3">
    <source>
        <dbReference type="Proteomes" id="UP000624041"/>
    </source>
</evidence>
<keyword evidence="3" id="KW-1185">Reference proteome</keyword>
<dbReference type="AlphaFoldDB" id="A0A917Y276"/>
<reference evidence="2" key="2">
    <citation type="submission" date="2020-09" db="EMBL/GenBank/DDBJ databases">
        <authorList>
            <person name="Sun Q."/>
            <person name="Ohkuma M."/>
        </authorList>
    </citation>
    <scope>NUCLEOTIDE SEQUENCE</scope>
    <source>
        <strain evidence="2">JCM 17251</strain>
    </source>
</reference>
<protein>
    <submittedName>
        <fullName evidence="2">Uncharacterized protein</fullName>
    </submittedName>
</protein>
<evidence type="ECO:0000256" key="1">
    <source>
        <dbReference type="SAM" id="SignalP"/>
    </source>
</evidence>
<proteinExistence type="predicted"/>
<gene>
    <name evidence="2" type="ORF">GCM10007971_30930</name>
</gene>
<evidence type="ECO:0000313" key="2">
    <source>
        <dbReference type="EMBL" id="GGN63753.1"/>
    </source>
</evidence>
<keyword evidence="1" id="KW-0732">Signal</keyword>
<sequence length="141" mass="16153">MIPLALLIMLLFGRGLTATVADSSLSGILTSWLDDKTEQSIAEIDSAIKEEQAIQTERLKEVLAEEIKEVEKEWETFIEAEKQKQLAALREYTDKHIAERIGVTEMDPEKQAAVEKELERIFQEAVNEMENIMLEMEEEVE</sequence>
<comment type="caution">
    <text evidence="2">The sequence shown here is derived from an EMBL/GenBank/DDBJ whole genome shotgun (WGS) entry which is preliminary data.</text>
</comment>
<dbReference type="EMBL" id="BMOS01000028">
    <property type="protein sequence ID" value="GGN63753.1"/>
    <property type="molecule type" value="Genomic_DNA"/>
</dbReference>
<dbReference type="Proteomes" id="UP000624041">
    <property type="component" value="Unassembled WGS sequence"/>
</dbReference>
<feature type="chain" id="PRO_5038692002" evidence="1">
    <location>
        <begin position="21"/>
        <end position="141"/>
    </location>
</feature>
<name>A0A917Y276_9BACI</name>
<reference evidence="2" key="1">
    <citation type="journal article" date="2014" name="Int. J. Syst. Evol. Microbiol.">
        <title>Complete genome sequence of Corynebacterium casei LMG S-19264T (=DSM 44701T), isolated from a smear-ripened cheese.</title>
        <authorList>
            <consortium name="US DOE Joint Genome Institute (JGI-PGF)"/>
            <person name="Walter F."/>
            <person name="Albersmeier A."/>
            <person name="Kalinowski J."/>
            <person name="Ruckert C."/>
        </authorList>
    </citation>
    <scope>NUCLEOTIDE SEQUENCE</scope>
    <source>
        <strain evidence="2">JCM 17251</strain>
    </source>
</reference>
<organism evidence="2 3">
    <name type="scientific">Oceanobacillus indicireducens</name>
    <dbReference type="NCBI Taxonomy" id="1004261"/>
    <lineage>
        <taxon>Bacteria</taxon>
        <taxon>Bacillati</taxon>
        <taxon>Bacillota</taxon>
        <taxon>Bacilli</taxon>
        <taxon>Bacillales</taxon>
        <taxon>Bacillaceae</taxon>
        <taxon>Oceanobacillus</taxon>
    </lineage>
</organism>
<feature type="signal peptide" evidence="1">
    <location>
        <begin position="1"/>
        <end position="20"/>
    </location>
</feature>